<evidence type="ECO:0000259" key="3">
    <source>
        <dbReference type="Pfam" id="PF13439"/>
    </source>
</evidence>
<feature type="compositionally biased region" description="Polar residues" evidence="1">
    <location>
        <begin position="163"/>
        <end position="174"/>
    </location>
</feature>
<dbReference type="InterPro" id="IPR001296">
    <property type="entry name" value="Glyco_trans_1"/>
</dbReference>
<proteinExistence type="predicted"/>
<dbReference type="PANTHER" id="PTHR45947">
    <property type="entry name" value="SULFOQUINOVOSYL TRANSFERASE SQD2"/>
    <property type="match status" value="1"/>
</dbReference>
<feature type="compositionally biased region" description="Low complexity" evidence="1">
    <location>
        <begin position="224"/>
        <end position="237"/>
    </location>
</feature>
<feature type="compositionally biased region" description="Polar residues" evidence="1">
    <location>
        <begin position="189"/>
        <end position="203"/>
    </location>
</feature>
<name>A0A7D3R193_9VIRU</name>
<evidence type="ECO:0000313" key="4">
    <source>
        <dbReference type="EMBL" id="QKF94322.1"/>
    </source>
</evidence>
<accession>A0A7D3R193</accession>
<evidence type="ECO:0000313" key="5">
    <source>
        <dbReference type="Proteomes" id="UP001162001"/>
    </source>
</evidence>
<gene>
    <name evidence="4" type="ORF">Fadolivirus_1_864</name>
</gene>
<protein>
    <submittedName>
        <fullName evidence="4">Glycosyl transferase family 1</fullName>
    </submittedName>
</protein>
<evidence type="ECO:0000259" key="2">
    <source>
        <dbReference type="Pfam" id="PF00534"/>
    </source>
</evidence>
<dbReference type="InterPro" id="IPR050194">
    <property type="entry name" value="Glycosyltransferase_grp1"/>
</dbReference>
<dbReference type="Gene3D" id="3.40.50.2000">
    <property type="entry name" value="Glycogen Phosphorylase B"/>
    <property type="match status" value="2"/>
</dbReference>
<dbReference type="Pfam" id="PF13439">
    <property type="entry name" value="Glyco_transf_4"/>
    <property type="match status" value="1"/>
</dbReference>
<reference evidence="4 5" key="1">
    <citation type="submission" date="2020-04" db="EMBL/GenBank/DDBJ databases">
        <title>Advantages and limits of metagenomic assembly and binning of a giant virus.</title>
        <authorList>
            <person name="Schulz F."/>
            <person name="Andreani J."/>
            <person name="Francis R."/>
            <person name="Boudjemaa H."/>
            <person name="Bou Khalil J.Y."/>
            <person name="Lee J."/>
            <person name="La Scola B."/>
            <person name="Woyke T."/>
        </authorList>
    </citation>
    <scope>NUCLEOTIDE SEQUENCE [LARGE SCALE GENOMIC DNA]</scope>
    <source>
        <strain evidence="4 5">FV1/VV64</strain>
    </source>
</reference>
<dbReference type="InterPro" id="IPR028098">
    <property type="entry name" value="Glyco_trans_4-like_N"/>
</dbReference>
<dbReference type="GO" id="GO:0016757">
    <property type="term" value="F:glycosyltransferase activity"/>
    <property type="evidence" value="ECO:0007669"/>
    <property type="project" value="InterPro"/>
</dbReference>
<feature type="region of interest" description="Disordered" evidence="1">
    <location>
        <begin position="189"/>
        <end position="246"/>
    </location>
</feature>
<evidence type="ECO:0000256" key="1">
    <source>
        <dbReference type="SAM" id="MobiDB-lite"/>
    </source>
</evidence>
<dbReference type="PANTHER" id="PTHR45947:SF3">
    <property type="entry name" value="SULFOQUINOVOSYL TRANSFERASE SQD2"/>
    <property type="match status" value="1"/>
</dbReference>
<dbReference type="EMBL" id="MT418680">
    <property type="protein sequence ID" value="QKF94322.1"/>
    <property type="molecule type" value="Genomic_DNA"/>
</dbReference>
<feature type="compositionally biased region" description="Low complexity" evidence="1">
    <location>
        <begin position="143"/>
        <end position="152"/>
    </location>
</feature>
<dbReference type="CDD" id="cd03794">
    <property type="entry name" value="GT4_WbuB-like"/>
    <property type="match status" value="1"/>
</dbReference>
<feature type="domain" description="Glycosyltransferase subfamily 4-like N-terminal" evidence="3">
    <location>
        <begin position="486"/>
        <end position="671"/>
    </location>
</feature>
<sequence>MYKKSVAINKINAAKVFKPKRMVIGGIMYDVDSMQTLNKIKQDIDDKKYLEEQKLEEQKHQKVLVKKTRSRNVDEKVITIITDNNAPQQSNQNRKNKPKVVEEPVKPKFTLKSTAGQRKMPNENKPIHANVVPLQNTINNTTNSTINNTINNADLNKNRQTERNVANNTYTQMNDYKDRYSASEVKKNIVSNTTNIDPNTNKPKLNIRTHDRKPLTKNSQAPEQNNNTDDNIQSNNNAENNDEPKQQLRIVRTNTRPINKQQLQTIQQITDQDNTTNNIEQDIEQDNLNQNNINDIINDQPVDGFFTQQYSVTKNQWYIVSIKSPSSEKGLVKILDGNKTQLLPLIRIANDMFLYKNYGAVSEYRIYFKTLNSPTIDVYVIGLTIKDIKVNNVTFDVVSKNIDLWKFRKLYDLDFINYYLSNIKLNVQDKFIDRFSADFELYKNTDYFNKYIKTLKIDTKTIKRKPDDETINILYLINSSIEYETNGYTVRTHNLLKNISDDKFRVYAITKYGYPHERDLTYHQNQINEEYNLDNVIYKKLLNKTDNMNDSNTIEYLKKYINQVIKLCIESNVKIIHACSNYLNGIVALYASKYLGIKCIYEVRNMVDEPLTVNRLDLVNSDMLKMMNLQEKNVLSNVDHIITVNNCLKEKLINNSLIEENITIIENGVDTMLFVPNNDYRMQLRNKYNINDNTPVIGYIGNLIQYEGIDTILKCIKLLKDQGINIKFVIGGDGSYKNEISNLIDSLKLNDNVIQIGKIEHRSVNKYYNMFDIVIYPRKISDFCNSKSSSKLLEAMLMEKPVIVSKSSGWSEIIIDGLNGLYCDPDNLNDIVDKIKMLISDVELSNNISKKAREWVLENREFANISKKLTNLYEKLLQ</sequence>
<feature type="region of interest" description="Disordered" evidence="1">
    <location>
        <begin position="143"/>
        <end position="176"/>
    </location>
</feature>
<feature type="compositionally biased region" description="Polar residues" evidence="1">
    <location>
        <begin position="82"/>
        <end position="93"/>
    </location>
</feature>
<feature type="region of interest" description="Disordered" evidence="1">
    <location>
        <begin position="82"/>
        <end position="105"/>
    </location>
</feature>
<dbReference type="Proteomes" id="UP001162001">
    <property type="component" value="Segment"/>
</dbReference>
<dbReference type="SUPFAM" id="SSF53756">
    <property type="entry name" value="UDP-Glycosyltransferase/glycogen phosphorylase"/>
    <property type="match status" value="1"/>
</dbReference>
<feature type="domain" description="Glycosyl transferase family 1" evidence="2">
    <location>
        <begin position="684"/>
        <end position="855"/>
    </location>
</feature>
<dbReference type="Pfam" id="PF00534">
    <property type="entry name" value="Glycos_transf_1"/>
    <property type="match status" value="1"/>
</dbReference>
<keyword evidence="5" id="KW-1185">Reference proteome</keyword>
<organism evidence="4 5">
    <name type="scientific">Fadolivirus FV1/VV64</name>
    <dbReference type="NCBI Taxonomy" id="3070911"/>
    <lineage>
        <taxon>Viruses</taxon>
        <taxon>Varidnaviria</taxon>
        <taxon>Bamfordvirae</taxon>
        <taxon>Nucleocytoviricota</taxon>
        <taxon>Megaviricetes</taxon>
        <taxon>Imitervirales</taxon>
        <taxon>Mimiviridae</taxon>
        <taxon>Klosneuvirinae</taxon>
        <taxon>Fadolivirus</taxon>
        <taxon>Fadolivirus algeromassiliense</taxon>
    </lineage>
</organism>
<keyword evidence="4" id="KW-0808">Transferase</keyword>